<proteinExistence type="inferred from homology"/>
<dbReference type="PANTHER" id="PTHR22826">
    <property type="entry name" value="RHO GUANINE EXCHANGE FACTOR-RELATED"/>
    <property type="match status" value="1"/>
</dbReference>
<dbReference type="PROSITE" id="PS50010">
    <property type="entry name" value="DH_2"/>
    <property type="match status" value="1"/>
</dbReference>
<evidence type="ECO:0000313" key="8">
    <source>
        <dbReference type="Proteomes" id="UP000472272"/>
    </source>
</evidence>
<dbReference type="AlphaFoldDB" id="A0A670KCZ7"/>
<dbReference type="GeneTree" id="ENSGT00940000156974"/>
<dbReference type="GO" id="GO:0005085">
    <property type="term" value="F:guanyl-nucleotide exchange factor activity"/>
    <property type="evidence" value="ECO:0007669"/>
    <property type="project" value="UniProtKB-KW"/>
</dbReference>
<dbReference type="PROSITE" id="PS50191">
    <property type="entry name" value="CRAL_TRIO"/>
    <property type="match status" value="1"/>
</dbReference>
<dbReference type="InterPro" id="IPR056466">
    <property type="entry name" value="Spectrin_DBS"/>
</dbReference>
<evidence type="ECO:0000256" key="1">
    <source>
        <dbReference type="ARBA" id="ARBA00022553"/>
    </source>
</evidence>
<dbReference type="SUPFAM" id="SSF50729">
    <property type="entry name" value="PH domain-like"/>
    <property type="match status" value="1"/>
</dbReference>
<keyword evidence="8" id="KW-1185">Reference proteome</keyword>
<gene>
    <name evidence="7" type="primary">MCF2</name>
</gene>
<dbReference type="Ensembl" id="ENSPMRT00000036823.1">
    <property type="protein sequence ID" value="ENSPMRP00000034716.1"/>
    <property type="gene ID" value="ENSPMRG00000022135.1"/>
</dbReference>
<keyword evidence="2" id="KW-0344">Guanine-nucleotide releasing factor</keyword>
<evidence type="ECO:0000313" key="7">
    <source>
        <dbReference type="Ensembl" id="ENSPMRP00000034716.1"/>
    </source>
</evidence>
<feature type="domain" description="PH" evidence="4">
    <location>
        <begin position="683"/>
        <end position="799"/>
    </location>
</feature>
<keyword evidence="1" id="KW-0597">Phosphoprotein</keyword>
<dbReference type="CDD" id="cd00160">
    <property type="entry name" value="RhoGEF"/>
    <property type="match status" value="1"/>
</dbReference>
<evidence type="ECO:0000259" key="4">
    <source>
        <dbReference type="PROSITE" id="PS50003"/>
    </source>
</evidence>
<dbReference type="PROSITE" id="PS00741">
    <property type="entry name" value="DH_1"/>
    <property type="match status" value="1"/>
</dbReference>
<dbReference type="InterPro" id="IPR000219">
    <property type="entry name" value="DH_dom"/>
</dbReference>
<evidence type="ECO:0000256" key="3">
    <source>
        <dbReference type="ARBA" id="ARBA00049987"/>
    </source>
</evidence>
<dbReference type="GO" id="GO:0005737">
    <property type="term" value="C:cytoplasm"/>
    <property type="evidence" value="ECO:0007669"/>
    <property type="project" value="TreeGrafter"/>
</dbReference>
<comment type="similarity">
    <text evidence="3">Belongs to the MCF2 family.</text>
</comment>
<dbReference type="InterPro" id="IPR011993">
    <property type="entry name" value="PH-like_dom_sf"/>
</dbReference>
<evidence type="ECO:0000259" key="6">
    <source>
        <dbReference type="PROSITE" id="PS50191"/>
    </source>
</evidence>
<dbReference type="SMART" id="SM00233">
    <property type="entry name" value="PH"/>
    <property type="match status" value="1"/>
</dbReference>
<dbReference type="Pfam" id="PF13716">
    <property type="entry name" value="CRAL_TRIO_2"/>
    <property type="match status" value="1"/>
</dbReference>
<reference evidence="7" key="2">
    <citation type="submission" date="2025-09" db="UniProtKB">
        <authorList>
            <consortium name="Ensembl"/>
        </authorList>
    </citation>
    <scope>IDENTIFICATION</scope>
</reference>
<dbReference type="Pfam" id="PF22697">
    <property type="entry name" value="SOS1_NGEF_PH"/>
    <property type="match status" value="1"/>
</dbReference>
<dbReference type="Gene3D" id="2.30.29.30">
    <property type="entry name" value="Pleckstrin-homology domain (PH domain)/Phosphotyrosine-binding domain (PTB)"/>
    <property type="match status" value="1"/>
</dbReference>
<dbReference type="GO" id="GO:0016358">
    <property type="term" value="P:dendrite development"/>
    <property type="evidence" value="ECO:0007669"/>
    <property type="project" value="TreeGrafter"/>
</dbReference>
<dbReference type="InterPro" id="IPR001331">
    <property type="entry name" value="GDS_CDC24_CS"/>
</dbReference>
<dbReference type="PROSITE" id="PS50003">
    <property type="entry name" value="PH_DOMAIN"/>
    <property type="match status" value="1"/>
</dbReference>
<dbReference type="InterPro" id="IPR001251">
    <property type="entry name" value="CRAL-TRIO_dom"/>
</dbReference>
<dbReference type="GO" id="GO:0035556">
    <property type="term" value="P:intracellular signal transduction"/>
    <property type="evidence" value="ECO:0007669"/>
    <property type="project" value="InterPro"/>
</dbReference>
<feature type="domain" description="DH" evidence="5">
    <location>
        <begin position="485"/>
        <end position="665"/>
    </location>
</feature>
<dbReference type="Pfam" id="PF23289">
    <property type="entry name" value="Spectrin_5"/>
    <property type="match status" value="1"/>
</dbReference>
<dbReference type="SMART" id="SM00325">
    <property type="entry name" value="RhoGEF"/>
    <property type="match status" value="1"/>
</dbReference>
<dbReference type="SUPFAM" id="SSF48065">
    <property type="entry name" value="DBL homology domain (DH-domain)"/>
    <property type="match status" value="1"/>
</dbReference>
<dbReference type="SUPFAM" id="SSF46966">
    <property type="entry name" value="Spectrin repeat"/>
    <property type="match status" value="1"/>
</dbReference>
<sequence>AWDFTWDILHAKQMLLENSLCVILALWFLPPQASFPGNLHLVMVLRPTGFFQRTFTDIGFRFSQEDFLLKLPVVMLSSVSDLLTYIDEKQLTPEFGGTLEYCHSEWVIFRTAIESFALTVKEIAQMLQSFGMELAETELPDDAYSIERILALRTEKYYQLKEDITTVTKEGNMLLCSLEEPDMDEPDKEEPQERSGDWETVNRLLAQLHEMEIAFDGFWEKHQLKMEQYLQLWKFEQHFQELSKAIEFLMEKQREVPDTGDNVSQVKQRVLDLENLNKMAQLTGKAQVVILHGHQLATNHHYALNLICQQCNELRHHSDILLEEIKRKHNQLQRTLDLLTSLQQCCDEGAYLLANQQMDKCQSREGAQKALQDIENFLESSSLHLYADPQTLYSDFEPILTPELKARIQMVQMKLENVRSMFENRQACFKKLADKQARPVQLVAPRPENPPRSKSPLFSPKHGNLLLKLRHSEMFIRYRWGRWNENGYVINELIETERVYVEELFTILMGYRAEMDNPTMAFLLPPPLQNRKDVLFGNMPEIYDFHNKIFLHHLESCVEAPEKVGYCFLERREDFQMYEKYCQNKPRSEYLWRQCAESLFFQECQRKLEHKLALDSYLLKPVQRLTKYQLLLKELLKYSTSCEGVQELQEALVAMLDLLKSVNDSMHQISITGYDGDIGELGKVLMQGSFSVWTGHRKGPTKMKDLARFKPMQRHLFLYEKALVFCKKREDHGDSHDKSSSYSFKHFLKMSAVGITENVKGDHRKFEIWYSGREEVYVVQAQTVELKMAWLNEIRKVLFKQQELIKGTLEDWLEGGPSGFPCCE</sequence>
<accession>A0A670KCZ7</accession>
<dbReference type="Proteomes" id="UP000472272">
    <property type="component" value="Unplaced"/>
</dbReference>
<dbReference type="FunFam" id="2.30.29.30:FF:000078">
    <property type="entry name" value="Guanine nucleotide exchange factor DBS"/>
    <property type="match status" value="1"/>
</dbReference>
<name>A0A670KCZ7_PODMU</name>
<dbReference type="InterPro" id="IPR035899">
    <property type="entry name" value="DBL_dom_sf"/>
</dbReference>
<dbReference type="InterPro" id="IPR055251">
    <property type="entry name" value="SOS1_NGEF_PH"/>
</dbReference>
<feature type="domain" description="CRAL-TRIO" evidence="6">
    <location>
        <begin position="1"/>
        <end position="103"/>
    </location>
</feature>
<evidence type="ECO:0000256" key="2">
    <source>
        <dbReference type="ARBA" id="ARBA00022658"/>
    </source>
</evidence>
<dbReference type="InterPro" id="IPR001849">
    <property type="entry name" value="PH_domain"/>
</dbReference>
<dbReference type="Gene3D" id="1.20.58.60">
    <property type="match status" value="1"/>
</dbReference>
<reference evidence="7" key="1">
    <citation type="submission" date="2025-08" db="UniProtKB">
        <authorList>
            <consortium name="Ensembl"/>
        </authorList>
    </citation>
    <scope>IDENTIFICATION</scope>
</reference>
<evidence type="ECO:0000259" key="5">
    <source>
        <dbReference type="PROSITE" id="PS50010"/>
    </source>
</evidence>
<protein>
    <submittedName>
        <fullName evidence="7">MCF.2 cell line derived transforming sequence</fullName>
    </submittedName>
</protein>
<dbReference type="Pfam" id="PF00621">
    <property type="entry name" value="RhoGEF"/>
    <property type="match status" value="1"/>
</dbReference>
<organism evidence="7 8">
    <name type="scientific">Podarcis muralis</name>
    <name type="common">Wall lizard</name>
    <name type="synonym">Lacerta muralis</name>
    <dbReference type="NCBI Taxonomy" id="64176"/>
    <lineage>
        <taxon>Eukaryota</taxon>
        <taxon>Metazoa</taxon>
        <taxon>Chordata</taxon>
        <taxon>Craniata</taxon>
        <taxon>Vertebrata</taxon>
        <taxon>Euteleostomi</taxon>
        <taxon>Lepidosauria</taxon>
        <taxon>Squamata</taxon>
        <taxon>Bifurcata</taxon>
        <taxon>Unidentata</taxon>
        <taxon>Episquamata</taxon>
        <taxon>Laterata</taxon>
        <taxon>Lacertibaenia</taxon>
        <taxon>Lacertidae</taxon>
        <taxon>Podarcis</taxon>
    </lineage>
</organism>
<dbReference type="InterPro" id="IPR051336">
    <property type="entry name" value="RhoGEF_Guanine_NuclExch_SF"/>
</dbReference>
<dbReference type="PANTHER" id="PTHR22826:SF146">
    <property type="entry name" value="PROTO-ONCOGENE DBL"/>
    <property type="match status" value="1"/>
</dbReference>
<dbReference type="Gene3D" id="1.20.900.10">
    <property type="entry name" value="Dbl homology (DH) domain"/>
    <property type="match status" value="1"/>
</dbReference>